<feature type="domain" description="Aminotransferase class V" evidence="9">
    <location>
        <begin position="26"/>
        <end position="397"/>
    </location>
</feature>
<dbReference type="SUPFAM" id="SSF53383">
    <property type="entry name" value="PLP-dependent transferases"/>
    <property type="match status" value="1"/>
</dbReference>
<dbReference type="NCBIfam" id="TIGR01979">
    <property type="entry name" value="sufS"/>
    <property type="match status" value="1"/>
</dbReference>
<dbReference type="PANTHER" id="PTHR43586:SF8">
    <property type="entry name" value="CYSTEINE DESULFURASE 1, CHLOROPLASTIC"/>
    <property type="match status" value="1"/>
</dbReference>
<dbReference type="STRING" id="1802630.A3H26_03650"/>
<dbReference type="Pfam" id="PF00266">
    <property type="entry name" value="Aminotran_5"/>
    <property type="match status" value="1"/>
</dbReference>
<dbReference type="Gene3D" id="3.40.640.10">
    <property type="entry name" value="Type I PLP-dependent aspartate aminotransferase-like (Major domain)"/>
    <property type="match status" value="1"/>
</dbReference>
<comment type="cofactor">
    <cofactor evidence="1 7">
        <name>pyridoxal 5'-phosphate</name>
        <dbReference type="ChEBI" id="CHEBI:597326"/>
    </cofactor>
</comment>
<keyword evidence="5 8" id="KW-0663">Pyridoxal phosphate</keyword>
<dbReference type="InterPro" id="IPR015421">
    <property type="entry name" value="PyrdxlP-dep_Trfase_major"/>
</dbReference>
<evidence type="ECO:0000256" key="6">
    <source>
        <dbReference type="ARBA" id="ARBA00050776"/>
    </source>
</evidence>
<organism evidence="10 11">
    <name type="scientific">candidate division WWE3 bacterium RIFCSPLOWO2_12_FULL_36_10</name>
    <dbReference type="NCBI Taxonomy" id="1802630"/>
    <lineage>
        <taxon>Bacteria</taxon>
        <taxon>Katanobacteria</taxon>
    </lineage>
</organism>
<dbReference type="CDD" id="cd06453">
    <property type="entry name" value="SufS_like"/>
    <property type="match status" value="1"/>
</dbReference>
<dbReference type="PIRSF" id="PIRSF005572">
    <property type="entry name" value="NifS"/>
    <property type="match status" value="1"/>
</dbReference>
<name>A0A1F4VG95_UNCKA</name>
<sequence>MRKFDPDTIRNDFPIFSRKVNGKELVYLDNAATSQKPKQVINTISDFYSLHNANVHRGVHTLSEEATDMFEKARKNIAKFIGAVSSGEVIFTSGTTESINFVARIWGEKNLTSKDEILTLVSEHHSNFIPWQQVAKKTGAKFTVIELDKNGELDLDLFRKHLSKKVKIVAISHVSNVLGTIFPVKGICKLAHEVGALVSVDGAQAVGHIPVNVQSIDCDFYSFSSHKMFGPMGVGVLWARQEILNTIPPFEYGGGMIDAVSILNSTWAETPDKFEAGTPNVSGVIGLLAAVDYINKLSFESIREHEVNLLKYLSESLKKFDRIRILGPIDLENRAGLVSFIVHGAHAHDVASVLSTYGIAVRSGHHCTMPLHTSLKIPASVRASLNVYNTKNDIDKLIFGLKEALKIL</sequence>
<dbReference type="AlphaFoldDB" id="A0A1F4VG95"/>
<comment type="caution">
    <text evidence="10">The sequence shown here is derived from an EMBL/GenBank/DDBJ whole genome shotgun (WGS) entry which is preliminary data.</text>
</comment>
<dbReference type="PANTHER" id="PTHR43586">
    <property type="entry name" value="CYSTEINE DESULFURASE"/>
    <property type="match status" value="1"/>
</dbReference>
<dbReference type="InterPro" id="IPR015422">
    <property type="entry name" value="PyrdxlP-dep_Trfase_small"/>
</dbReference>
<dbReference type="Gene3D" id="3.90.1150.10">
    <property type="entry name" value="Aspartate Aminotransferase, domain 1"/>
    <property type="match status" value="1"/>
</dbReference>
<dbReference type="InterPro" id="IPR010970">
    <property type="entry name" value="Cys_dSase_SufS"/>
</dbReference>
<protein>
    <recommendedName>
        <fullName evidence="3 8">Cysteine desulfurase</fullName>
        <ecNumber evidence="3 8">2.8.1.7</ecNumber>
    </recommendedName>
</protein>
<dbReference type="InterPro" id="IPR020578">
    <property type="entry name" value="Aminotrans_V_PyrdxlP_BS"/>
</dbReference>
<dbReference type="InterPro" id="IPR015424">
    <property type="entry name" value="PyrdxlP-dep_Trfase"/>
</dbReference>
<comment type="catalytic activity">
    <reaction evidence="6 8">
        <text>(sulfur carrier)-H + L-cysteine = (sulfur carrier)-SH + L-alanine</text>
        <dbReference type="Rhea" id="RHEA:43892"/>
        <dbReference type="Rhea" id="RHEA-COMP:14737"/>
        <dbReference type="Rhea" id="RHEA-COMP:14739"/>
        <dbReference type="ChEBI" id="CHEBI:29917"/>
        <dbReference type="ChEBI" id="CHEBI:35235"/>
        <dbReference type="ChEBI" id="CHEBI:57972"/>
        <dbReference type="ChEBI" id="CHEBI:64428"/>
        <dbReference type="EC" id="2.8.1.7"/>
    </reaction>
</comment>
<dbReference type="GO" id="GO:0031071">
    <property type="term" value="F:cysteine desulfurase activity"/>
    <property type="evidence" value="ECO:0007669"/>
    <property type="project" value="UniProtKB-UniRule"/>
</dbReference>
<dbReference type="GO" id="GO:0030170">
    <property type="term" value="F:pyridoxal phosphate binding"/>
    <property type="evidence" value="ECO:0007669"/>
    <property type="project" value="UniProtKB-UniRule"/>
</dbReference>
<evidence type="ECO:0000313" key="10">
    <source>
        <dbReference type="EMBL" id="OGC56261.1"/>
    </source>
</evidence>
<dbReference type="PROSITE" id="PS00595">
    <property type="entry name" value="AA_TRANSFER_CLASS_5"/>
    <property type="match status" value="1"/>
</dbReference>
<dbReference type="EMBL" id="MEVN01000042">
    <property type="protein sequence ID" value="OGC56261.1"/>
    <property type="molecule type" value="Genomic_DNA"/>
</dbReference>
<evidence type="ECO:0000256" key="4">
    <source>
        <dbReference type="ARBA" id="ARBA00022679"/>
    </source>
</evidence>
<proteinExistence type="inferred from homology"/>
<evidence type="ECO:0000259" key="9">
    <source>
        <dbReference type="Pfam" id="PF00266"/>
    </source>
</evidence>
<dbReference type="GO" id="GO:0006534">
    <property type="term" value="P:cysteine metabolic process"/>
    <property type="evidence" value="ECO:0007669"/>
    <property type="project" value="UniProtKB-UniRule"/>
</dbReference>
<evidence type="ECO:0000256" key="2">
    <source>
        <dbReference type="ARBA" id="ARBA00010447"/>
    </source>
</evidence>
<dbReference type="Proteomes" id="UP000177763">
    <property type="component" value="Unassembled WGS sequence"/>
</dbReference>
<evidence type="ECO:0000313" key="11">
    <source>
        <dbReference type="Proteomes" id="UP000177763"/>
    </source>
</evidence>
<evidence type="ECO:0000256" key="3">
    <source>
        <dbReference type="ARBA" id="ARBA00012239"/>
    </source>
</evidence>
<dbReference type="InterPro" id="IPR000192">
    <property type="entry name" value="Aminotrans_V_dom"/>
</dbReference>
<dbReference type="InterPro" id="IPR016454">
    <property type="entry name" value="Cysteine_dSase"/>
</dbReference>
<evidence type="ECO:0000256" key="7">
    <source>
        <dbReference type="RuleBase" id="RU004504"/>
    </source>
</evidence>
<comment type="function">
    <text evidence="8">Catalyzes the removal of elemental sulfur and selenium atoms from L-cysteine, L-cystine, L-selenocysteine, and L-selenocystine to produce L-alanine.</text>
</comment>
<reference evidence="10 11" key="1">
    <citation type="journal article" date="2016" name="Nat. Commun.">
        <title>Thousands of microbial genomes shed light on interconnected biogeochemical processes in an aquifer system.</title>
        <authorList>
            <person name="Anantharaman K."/>
            <person name="Brown C.T."/>
            <person name="Hug L.A."/>
            <person name="Sharon I."/>
            <person name="Castelle C.J."/>
            <person name="Probst A.J."/>
            <person name="Thomas B.C."/>
            <person name="Singh A."/>
            <person name="Wilkins M.J."/>
            <person name="Karaoz U."/>
            <person name="Brodie E.L."/>
            <person name="Williams K.H."/>
            <person name="Hubbard S.S."/>
            <person name="Banfield J.F."/>
        </authorList>
    </citation>
    <scope>NUCLEOTIDE SEQUENCE [LARGE SCALE GENOMIC DNA]</scope>
</reference>
<evidence type="ECO:0000256" key="1">
    <source>
        <dbReference type="ARBA" id="ARBA00001933"/>
    </source>
</evidence>
<keyword evidence="4 8" id="KW-0808">Transferase</keyword>
<comment type="similarity">
    <text evidence="2 8">Belongs to the class-V pyridoxal-phosphate-dependent aminotransferase family. Csd subfamily.</text>
</comment>
<evidence type="ECO:0000256" key="8">
    <source>
        <dbReference type="RuleBase" id="RU004506"/>
    </source>
</evidence>
<gene>
    <name evidence="10" type="ORF">A3H26_03650</name>
</gene>
<evidence type="ECO:0000256" key="5">
    <source>
        <dbReference type="ARBA" id="ARBA00022898"/>
    </source>
</evidence>
<accession>A0A1F4VG95</accession>
<dbReference type="EC" id="2.8.1.7" evidence="3 8"/>